<evidence type="ECO:0000256" key="4">
    <source>
        <dbReference type="ARBA" id="ARBA00022801"/>
    </source>
</evidence>
<comment type="function">
    <text evidence="5">Toxic component of a toxin-antitoxin (TA) system. An RNase.</text>
</comment>
<keyword evidence="8" id="KW-1185">Reference proteome</keyword>
<reference evidence="7 8" key="1">
    <citation type="submission" date="2022-08" db="EMBL/GenBank/DDBJ databases">
        <title>Polyphasic taxonomy analysis of Qipengyuania sp.RS5-5.</title>
        <authorList>
            <person name="Xamxidin M."/>
            <person name="Wu M."/>
        </authorList>
    </citation>
    <scope>NUCLEOTIDE SEQUENCE [LARGE SCALE GENOMIC DNA]</scope>
    <source>
        <strain evidence="7 8">RS5-5</strain>
    </source>
</reference>
<dbReference type="Gene3D" id="3.40.50.1010">
    <property type="entry name" value="5'-nuclease"/>
    <property type="match status" value="1"/>
</dbReference>
<name>A0ABT1XLN5_9SPHN</name>
<evidence type="ECO:0000313" key="7">
    <source>
        <dbReference type="EMBL" id="MCR2832570.1"/>
    </source>
</evidence>
<evidence type="ECO:0000313" key="8">
    <source>
        <dbReference type="Proteomes" id="UP001206067"/>
    </source>
</evidence>
<evidence type="ECO:0000256" key="5">
    <source>
        <dbReference type="HAMAP-Rule" id="MF_00265"/>
    </source>
</evidence>
<dbReference type="Pfam" id="PF01850">
    <property type="entry name" value="PIN"/>
    <property type="match status" value="1"/>
</dbReference>
<organism evidence="7 8">
    <name type="scientific">Parerythrobacter lacustris</name>
    <dbReference type="NCBI Taxonomy" id="2969984"/>
    <lineage>
        <taxon>Bacteria</taxon>
        <taxon>Pseudomonadati</taxon>
        <taxon>Pseudomonadota</taxon>
        <taxon>Alphaproteobacteria</taxon>
        <taxon>Sphingomonadales</taxon>
        <taxon>Erythrobacteraceae</taxon>
        <taxon>Parerythrobacter</taxon>
    </lineage>
</organism>
<dbReference type="RefSeq" id="WP_257594334.1">
    <property type="nucleotide sequence ID" value="NZ_JANKHH010000001.1"/>
</dbReference>
<feature type="domain" description="PIN" evidence="6">
    <location>
        <begin position="8"/>
        <end position="120"/>
    </location>
</feature>
<dbReference type="HAMAP" id="MF_00265">
    <property type="entry name" value="VapC_Nob1"/>
    <property type="match status" value="1"/>
</dbReference>
<protein>
    <recommendedName>
        <fullName evidence="5">Ribonuclease VapC</fullName>
        <shortName evidence="5">RNase VapC</shortName>
        <ecNumber evidence="5">3.1.-.-</ecNumber>
    </recommendedName>
    <alternativeName>
        <fullName evidence="5">Toxin VapC</fullName>
    </alternativeName>
</protein>
<gene>
    <name evidence="5" type="primary">vapC</name>
    <name evidence="7" type="ORF">NSO95_01305</name>
</gene>
<dbReference type="Proteomes" id="UP001206067">
    <property type="component" value="Unassembled WGS sequence"/>
</dbReference>
<dbReference type="CDD" id="cd18682">
    <property type="entry name" value="PIN_VapC-like"/>
    <property type="match status" value="1"/>
</dbReference>
<dbReference type="EMBL" id="JANKHH010000001">
    <property type="protein sequence ID" value="MCR2832570.1"/>
    <property type="molecule type" value="Genomic_DNA"/>
</dbReference>
<keyword evidence="1 5" id="KW-1277">Toxin-antitoxin system</keyword>
<keyword evidence="5" id="KW-0800">Toxin</keyword>
<feature type="binding site" evidence="5">
    <location>
        <position position="10"/>
    </location>
    <ligand>
        <name>Mg(2+)</name>
        <dbReference type="ChEBI" id="CHEBI:18420"/>
    </ligand>
</feature>
<evidence type="ECO:0000259" key="6">
    <source>
        <dbReference type="Pfam" id="PF01850"/>
    </source>
</evidence>
<sequence length="130" mass="14062">MNTPVAGVLDASALLAVVLREIDDQQAERWLHRASMSAVNLSEVVARLSDLDYAPDMIADGLAEFDLDIHPFDAAQAERAGRLRAATRHRGLSLGDRACLALAAELGRPAITADRAWAEFDLGISIEVIR</sequence>
<dbReference type="InterPro" id="IPR029060">
    <property type="entry name" value="PIN-like_dom_sf"/>
</dbReference>
<evidence type="ECO:0000256" key="3">
    <source>
        <dbReference type="ARBA" id="ARBA00022723"/>
    </source>
</evidence>
<accession>A0ABT1XLN5</accession>
<comment type="caution">
    <text evidence="7">The sequence shown here is derived from an EMBL/GenBank/DDBJ whole genome shotgun (WGS) entry which is preliminary data.</text>
</comment>
<keyword evidence="2 5" id="KW-0540">Nuclease</keyword>
<comment type="cofactor">
    <cofactor evidence="5">
        <name>Mg(2+)</name>
        <dbReference type="ChEBI" id="CHEBI:18420"/>
    </cofactor>
</comment>
<dbReference type="SUPFAM" id="SSF88723">
    <property type="entry name" value="PIN domain-like"/>
    <property type="match status" value="1"/>
</dbReference>
<proteinExistence type="inferred from homology"/>
<dbReference type="InterPro" id="IPR002716">
    <property type="entry name" value="PIN_dom"/>
</dbReference>
<evidence type="ECO:0000256" key="1">
    <source>
        <dbReference type="ARBA" id="ARBA00022649"/>
    </source>
</evidence>
<keyword evidence="3 5" id="KW-0479">Metal-binding</keyword>
<dbReference type="InterPro" id="IPR022907">
    <property type="entry name" value="VapC_family"/>
</dbReference>
<comment type="similarity">
    <text evidence="5">Belongs to the PINc/VapC protein family.</text>
</comment>
<feature type="binding site" evidence="5">
    <location>
        <position position="96"/>
    </location>
    <ligand>
        <name>Mg(2+)</name>
        <dbReference type="ChEBI" id="CHEBI:18420"/>
    </ligand>
</feature>
<keyword evidence="5" id="KW-0460">Magnesium</keyword>
<dbReference type="EC" id="3.1.-.-" evidence="5"/>
<evidence type="ECO:0000256" key="2">
    <source>
        <dbReference type="ARBA" id="ARBA00022722"/>
    </source>
</evidence>
<keyword evidence="4 5" id="KW-0378">Hydrolase</keyword>